<dbReference type="Pfam" id="PF04430">
    <property type="entry name" value="DUF498"/>
    <property type="match status" value="1"/>
</dbReference>
<dbReference type="OrthoDB" id="20681at2759"/>
<dbReference type="SUPFAM" id="SSF64076">
    <property type="entry name" value="MTH938-like"/>
    <property type="match status" value="1"/>
</dbReference>
<comment type="caution">
    <text evidence="5">The sequence shown here is derived from an EMBL/GenBank/DDBJ whole genome shotgun (WGS) entry which is preliminary data.</text>
</comment>
<dbReference type="InterPro" id="IPR036748">
    <property type="entry name" value="MTH938-like_sf"/>
</dbReference>
<sequence>MLRQLINSTARVTCQSQRLGIQLLQPRCYQSTSIDEDKTTATILNQETDSGLMVDAYSQAGFRLNNGMKVLGPIAIFPRSVLSWKVKSAEDINEDSLSLFHMLEPKIDLLVIGVGDKGNKVDPRVVHYMKNKGITLEILPTETACTTFNFLNQERRYVAGAFLPPISLRITDEDLVQSQRRRNKLFLSQDEDSVF</sequence>
<dbReference type="GO" id="GO:0005743">
    <property type="term" value="C:mitochondrial inner membrane"/>
    <property type="evidence" value="ECO:0007669"/>
    <property type="project" value="TreeGrafter"/>
</dbReference>
<dbReference type="PANTHER" id="PTHR21192:SF2">
    <property type="entry name" value="NADH DEHYDROGENASE [UBIQUINONE] 1 ALPHA SUBCOMPLEX ASSEMBLY FACTOR 3"/>
    <property type="match status" value="1"/>
</dbReference>
<evidence type="ECO:0000256" key="2">
    <source>
        <dbReference type="ARBA" id="ARBA00021776"/>
    </source>
</evidence>
<accession>A0A423U445</accession>
<name>A0A423U445_PENVA</name>
<dbReference type="PANTHER" id="PTHR21192">
    <property type="entry name" value="NUCLEAR PROTEIN E3-3"/>
    <property type="match status" value="1"/>
</dbReference>
<evidence type="ECO:0000313" key="6">
    <source>
        <dbReference type="Proteomes" id="UP000283509"/>
    </source>
</evidence>
<evidence type="ECO:0000256" key="3">
    <source>
        <dbReference type="ARBA" id="ARBA00023128"/>
    </source>
</evidence>
<comment type="similarity">
    <text evidence="4">Belongs to the NDUFAF3 family.</text>
</comment>
<evidence type="ECO:0000256" key="1">
    <source>
        <dbReference type="ARBA" id="ARBA00004173"/>
    </source>
</evidence>
<keyword evidence="6" id="KW-1185">Reference proteome</keyword>
<reference evidence="5 6" key="1">
    <citation type="submission" date="2018-04" db="EMBL/GenBank/DDBJ databases">
        <authorList>
            <person name="Zhang X."/>
            <person name="Yuan J."/>
            <person name="Li F."/>
            <person name="Xiang J."/>
        </authorList>
    </citation>
    <scope>NUCLEOTIDE SEQUENCE [LARGE SCALE GENOMIC DNA]</scope>
    <source>
        <tissue evidence="5">Muscle</tissue>
    </source>
</reference>
<dbReference type="CDD" id="cd05125">
    <property type="entry name" value="Mth938_2P1-like"/>
    <property type="match status" value="1"/>
</dbReference>
<dbReference type="InterPro" id="IPR034095">
    <property type="entry name" value="NDUF3"/>
</dbReference>
<gene>
    <name evidence="5" type="ORF">C7M84_023323</name>
</gene>
<organism evidence="5 6">
    <name type="scientific">Penaeus vannamei</name>
    <name type="common">Whiteleg shrimp</name>
    <name type="synonym">Litopenaeus vannamei</name>
    <dbReference type="NCBI Taxonomy" id="6689"/>
    <lineage>
        <taxon>Eukaryota</taxon>
        <taxon>Metazoa</taxon>
        <taxon>Ecdysozoa</taxon>
        <taxon>Arthropoda</taxon>
        <taxon>Crustacea</taxon>
        <taxon>Multicrustacea</taxon>
        <taxon>Malacostraca</taxon>
        <taxon>Eumalacostraca</taxon>
        <taxon>Eucarida</taxon>
        <taxon>Decapoda</taxon>
        <taxon>Dendrobranchiata</taxon>
        <taxon>Penaeoidea</taxon>
        <taxon>Penaeidae</taxon>
        <taxon>Penaeus</taxon>
    </lineage>
</organism>
<comment type="subcellular location">
    <subcellularLocation>
        <location evidence="1">Mitochondrion</location>
    </subcellularLocation>
</comment>
<protein>
    <recommendedName>
        <fullName evidence="2">NADH dehydrogenase [ubiquinone] 1 alpha subcomplex assembly factor 3</fullName>
    </recommendedName>
</protein>
<evidence type="ECO:0000313" key="5">
    <source>
        <dbReference type="EMBL" id="ROT83480.1"/>
    </source>
</evidence>
<proteinExistence type="inferred from homology"/>
<dbReference type="Proteomes" id="UP000283509">
    <property type="component" value="Unassembled WGS sequence"/>
</dbReference>
<keyword evidence="3" id="KW-0496">Mitochondrion</keyword>
<dbReference type="Gene3D" id="3.40.1230.10">
    <property type="entry name" value="MTH938-like"/>
    <property type="match status" value="1"/>
</dbReference>
<dbReference type="AlphaFoldDB" id="A0A423U445"/>
<dbReference type="InterPro" id="IPR007523">
    <property type="entry name" value="NDUFAF3/AAMDC"/>
</dbReference>
<dbReference type="EMBL" id="QCYY01000677">
    <property type="protein sequence ID" value="ROT83480.1"/>
    <property type="molecule type" value="Genomic_DNA"/>
</dbReference>
<reference evidence="5 6" key="2">
    <citation type="submission" date="2019-01" db="EMBL/GenBank/DDBJ databases">
        <title>The decoding of complex shrimp genome reveals the adaptation for benthos swimmer, frequently molting mechanism and breeding impact on genome.</title>
        <authorList>
            <person name="Sun Y."/>
            <person name="Gao Y."/>
            <person name="Yu Y."/>
        </authorList>
    </citation>
    <scope>NUCLEOTIDE SEQUENCE [LARGE SCALE GENOMIC DNA]</scope>
    <source>
        <tissue evidence="5">Muscle</tissue>
    </source>
</reference>
<dbReference type="STRING" id="6689.A0A423U445"/>
<evidence type="ECO:0000256" key="4">
    <source>
        <dbReference type="ARBA" id="ARBA00049984"/>
    </source>
</evidence>
<dbReference type="GO" id="GO:0032981">
    <property type="term" value="P:mitochondrial respiratory chain complex I assembly"/>
    <property type="evidence" value="ECO:0007669"/>
    <property type="project" value="InterPro"/>
</dbReference>